<protein>
    <submittedName>
        <fullName evidence="4">NMDA RECEPTOR SUBUNIT EPSILON-1 putative (DUF3598)-RELATED</fullName>
    </submittedName>
</protein>
<dbReference type="AlphaFoldDB" id="A0A9Q0UY40"/>
<keyword evidence="4" id="KW-0675">Receptor</keyword>
<feature type="domain" description="DUF3598" evidence="2">
    <location>
        <begin position="62"/>
        <end position="164"/>
    </location>
</feature>
<dbReference type="InterPro" id="IPR048378">
    <property type="entry name" value="BFA1-like_C"/>
</dbReference>
<dbReference type="EMBL" id="JAPFFM010000010">
    <property type="protein sequence ID" value="KAJ6738634.1"/>
    <property type="molecule type" value="Genomic_DNA"/>
</dbReference>
<dbReference type="InterPro" id="IPR022017">
    <property type="entry name" value="BFA1-like_DUF3598"/>
</dbReference>
<name>A0A9Q0UY40_9ROSI</name>
<dbReference type="FunFam" id="2.40.128.20:FF:000013">
    <property type="entry name" value="OsWRKY4 family protein"/>
    <property type="match status" value="1"/>
</dbReference>
<sequence>MASICNSLTLPPKLSFNPNPLFTASISTSWSPKIRPTTPRSSSSSTRSVKDDPKSPEPISIDNLRRFFDLSIGKWHGSFHQFDAKGKLMQKVSTKLAVSSYGEDELISLIQTLYIKQSSSSTSISSYDEEPEWAEYKIKETNMFTADKYQQIGFFPNERAFFSKVPDSWHVRNCVKARGCWAKMILEKNHQKTLSFLLVSLLLFVRIAYIHKRKTDEQEPFISWTLKAFWKCFLSSLRIEVMGCFFHPSLESNSDSLNRISPLLGKWKGHSQTKRSGVYGATVAEADTITLLELDDKGHLIQDISSTSDGGDVTTNVRWIGTRSDDLITFDGGYQITLLPGGMYMGCPSDIATNVAGSKSFHLEFCWLESPETRQRLVRTYDVDGLAVSSTYFSETKM</sequence>
<evidence type="ECO:0000313" key="5">
    <source>
        <dbReference type="Proteomes" id="UP001151752"/>
    </source>
</evidence>
<proteinExistence type="predicted"/>
<evidence type="ECO:0000259" key="3">
    <source>
        <dbReference type="Pfam" id="PF21053"/>
    </source>
</evidence>
<feature type="region of interest" description="Disordered" evidence="1">
    <location>
        <begin position="31"/>
        <end position="58"/>
    </location>
</feature>
<dbReference type="PANTHER" id="PTHR33404">
    <property type="entry name" value="CELL DIVISION TOPOLOGICAL SPECIFICITY FACTOR HOMOLOG, CHLOROPLASTIC"/>
    <property type="match status" value="1"/>
</dbReference>
<dbReference type="SUPFAM" id="SSF50814">
    <property type="entry name" value="Lipocalins"/>
    <property type="match status" value="2"/>
</dbReference>
<dbReference type="Pfam" id="PF21053">
    <property type="entry name" value="BFA1_C"/>
    <property type="match status" value="1"/>
</dbReference>
<reference evidence="4" key="1">
    <citation type="submission" date="2022-11" db="EMBL/GenBank/DDBJ databases">
        <authorList>
            <person name="Hyden B.L."/>
            <person name="Feng K."/>
            <person name="Yates T."/>
            <person name="Jawdy S."/>
            <person name="Smart L.B."/>
            <person name="Muchero W."/>
        </authorList>
    </citation>
    <scope>NUCLEOTIDE SEQUENCE</scope>
    <source>
        <tissue evidence="4">Shoot tip</tissue>
    </source>
</reference>
<organism evidence="4 5">
    <name type="scientific">Salix koriyanagi</name>
    <dbReference type="NCBI Taxonomy" id="2511006"/>
    <lineage>
        <taxon>Eukaryota</taxon>
        <taxon>Viridiplantae</taxon>
        <taxon>Streptophyta</taxon>
        <taxon>Embryophyta</taxon>
        <taxon>Tracheophyta</taxon>
        <taxon>Spermatophyta</taxon>
        <taxon>Magnoliopsida</taxon>
        <taxon>eudicotyledons</taxon>
        <taxon>Gunneridae</taxon>
        <taxon>Pentapetalae</taxon>
        <taxon>rosids</taxon>
        <taxon>fabids</taxon>
        <taxon>Malpighiales</taxon>
        <taxon>Salicaceae</taxon>
        <taxon>Saliceae</taxon>
        <taxon>Salix</taxon>
    </lineage>
</organism>
<evidence type="ECO:0000259" key="2">
    <source>
        <dbReference type="Pfam" id="PF12204"/>
    </source>
</evidence>
<evidence type="ECO:0000313" key="4">
    <source>
        <dbReference type="EMBL" id="KAJ6738634.1"/>
    </source>
</evidence>
<dbReference type="Pfam" id="PF12204">
    <property type="entry name" value="DUF3598_N"/>
    <property type="match status" value="1"/>
</dbReference>
<dbReference type="Proteomes" id="UP001151752">
    <property type="component" value="Chromosome 4"/>
</dbReference>
<evidence type="ECO:0000256" key="1">
    <source>
        <dbReference type="SAM" id="MobiDB-lite"/>
    </source>
</evidence>
<dbReference type="PANTHER" id="PTHR33404:SF3">
    <property type="entry name" value="NMDA RECEPTOR SUBUNIT EPSILON-1, PUTATIVE (DUF3598)-RELATED"/>
    <property type="match status" value="1"/>
</dbReference>
<keyword evidence="5" id="KW-1185">Reference proteome</keyword>
<gene>
    <name evidence="4" type="ORF">OIU74_003574</name>
</gene>
<dbReference type="Gene3D" id="2.40.128.20">
    <property type="match status" value="2"/>
</dbReference>
<feature type="compositionally biased region" description="Low complexity" evidence="1">
    <location>
        <begin position="31"/>
        <end position="47"/>
    </location>
</feature>
<dbReference type="GO" id="GO:0010020">
    <property type="term" value="P:chloroplast fission"/>
    <property type="evidence" value="ECO:0007669"/>
    <property type="project" value="TreeGrafter"/>
</dbReference>
<comment type="caution">
    <text evidence="4">The sequence shown here is derived from an EMBL/GenBank/DDBJ whole genome shotgun (WGS) entry which is preliminary data.</text>
</comment>
<feature type="domain" description="Biogenesis factor required for ATP synthase 1-like C-terminal" evidence="3">
    <location>
        <begin position="260"/>
        <end position="398"/>
    </location>
</feature>
<reference evidence="4" key="2">
    <citation type="journal article" date="2023" name="Int. J. Mol. Sci.">
        <title>De Novo Assembly and Annotation of 11 Diverse Shrub Willow (Salix) Genomes Reveals Novel Gene Organization in Sex-Linked Regions.</title>
        <authorList>
            <person name="Hyden B."/>
            <person name="Feng K."/>
            <person name="Yates T.B."/>
            <person name="Jawdy S."/>
            <person name="Cereghino C."/>
            <person name="Smart L.B."/>
            <person name="Muchero W."/>
        </authorList>
    </citation>
    <scope>NUCLEOTIDE SEQUENCE</scope>
    <source>
        <tissue evidence="4">Shoot tip</tissue>
    </source>
</reference>
<accession>A0A9Q0UY40</accession>
<dbReference type="InterPro" id="IPR012674">
    <property type="entry name" value="Calycin"/>
</dbReference>